<accession>A0A0A8L934</accession>
<dbReference type="Proteomes" id="UP000031516">
    <property type="component" value="Unassembled WGS sequence"/>
</dbReference>
<evidence type="ECO:0000313" key="3">
    <source>
        <dbReference type="EMBL" id="CDO94680.1"/>
    </source>
</evidence>
<feature type="chain" id="PRO_5002038292" evidence="2">
    <location>
        <begin position="21"/>
        <end position="723"/>
    </location>
</feature>
<name>A0A0A8L934_9SACH</name>
<gene>
    <name evidence="3" type="ORF">KLDO_g2937</name>
</gene>
<dbReference type="EMBL" id="CCBQ010000039">
    <property type="protein sequence ID" value="CDO94680.1"/>
    <property type="molecule type" value="Genomic_DNA"/>
</dbReference>
<keyword evidence="4" id="KW-1185">Reference proteome</keyword>
<evidence type="ECO:0000256" key="1">
    <source>
        <dbReference type="SAM" id="MobiDB-lite"/>
    </source>
</evidence>
<evidence type="ECO:0000313" key="4">
    <source>
        <dbReference type="Proteomes" id="UP000031516"/>
    </source>
</evidence>
<reference evidence="3 4" key="1">
    <citation type="submission" date="2014-03" db="EMBL/GenBank/DDBJ databases">
        <title>The genome of Kluyveromyces dobzhanskii.</title>
        <authorList>
            <person name="Nystedt B."/>
            <person name="Astrom S."/>
        </authorList>
    </citation>
    <scope>NUCLEOTIDE SEQUENCE [LARGE SCALE GENOMIC DNA]</scope>
    <source>
        <strain evidence="3 4">CBS 2104</strain>
    </source>
</reference>
<evidence type="ECO:0000256" key="2">
    <source>
        <dbReference type="SAM" id="SignalP"/>
    </source>
</evidence>
<organism evidence="3 4">
    <name type="scientific">Kluyveromyces dobzhanskii CBS 2104</name>
    <dbReference type="NCBI Taxonomy" id="1427455"/>
    <lineage>
        <taxon>Eukaryota</taxon>
        <taxon>Fungi</taxon>
        <taxon>Dikarya</taxon>
        <taxon>Ascomycota</taxon>
        <taxon>Saccharomycotina</taxon>
        <taxon>Saccharomycetes</taxon>
        <taxon>Saccharomycetales</taxon>
        <taxon>Saccharomycetaceae</taxon>
        <taxon>Kluyveromyces</taxon>
    </lineage>
</organism>
<feature type="region of interest" description="Disordered" evidence="1">
    <location>
        <begin position="68"/>
        <end position="201"/>
    </location>
</feature>
<proteinExistence type="predicted"/>
<keyword evidence="2" id="KW-0732">Signal</keyword>
<dbReference type="AlphaFoldDB" id="A0A0A8L934"/>
<feature type="compositionally biased region" description="Low complexity" evidence="1">
    <location>
        <begin position="72"/>
        <end position="198"/>
    </location>
</feature>
<sequence length="723" mass="76205">MRICRLSLLIVFSLTSAAVAQDIIIPTFESRTNSDFTGSVITTASSLQGTVVVVTTSDDQLITLSVSGTAYTPPSTTSSTSTSPTTSSTSPVTSSISTSLTTTTSSTSPVTTTTSTSPTTTASSDSPVTTTGTAPAATTSSNSTETTTPSTTSTTTTSSTTHAITTSSTSTETTVSSTAPATTTSSTTPATTTSSTSPQESQLSSNFYTYTFTSIITTTRNVPTATSYVTSSVIVTITDGYVEATTTYQVLPSTETAPTNTIFSSIQTIQPKYSTTHYFESTELNTAWVTLPTESINKVAVSTVFGSELHLTTELWTSTSQVLHTSVKYQLSTATAYETSVVTGGTRTEEHITTITNTLTPPITELTYTVYVTHNSGVKETTYSLPTTGYYSYLDVQGSTTKTLTATETIATSIGVTGKTVLTQTYFTTILSQPFSTQTIAPTVYYPNGSNIETIVVYESCSIVSKTSTTFETDFVTFSPTTLYPSSTYTLTEPTGSLVYEPVIAGGTTTITVGCALETCNGYVTVETIGVPVGYETLTETQQTQYVDVTTVVENIETVVTVASETVISTELFLQPHSSVNSLLSTSAVETIYSENTVFTNWASASVESVVYTSQFVEFVSGTTFITSIPHQTQFTVVTHESYETTSVGQSPEYATTTYVTDVPAQTLYSSTVETTTITSEISTATAELQLAFASEAAASGNIPPPSIVLLTLACVVITSLLV</sequence>
<dbReference type="OrthoDB" id="10678023at2759"/>
<protein>
    <submittedName>
        <fullName evidence="3">WGS project CCBQ000000000 data, contig 00014</fullName>
    </submittedName>
</protein>
<comment type="caution">
    <text evidence="3">The sequence shown here is derived from an EMBL/GenBank/DDBJ whole genome shotgun (WGS) entry which is preliminary data.</text>
</comment>
<feature type="signal peptide" evidence="2">
    <location>
        <begin position="1"/>
        <end position="20"/>
    </location>
</feature>